<accession>A0A419EUQ5</accession>
<proteinExistence type="predicted"/>
<feature type="domain" description="Histidine kinase N-terminal 7TM region" evidence="3">
    <location>
        <begin position="19"/>
        <end position="224"/>
    </location>
</feature>
<evidence type="ECO:0000259" key="3">
    <source>
        <dbReference type="Pfam" id="PF16927"/>
    </source>
</evidence>
<keyword evidence="1" id="KW-1133">Transmembrane helix</keyword>
<gene>
    <name evidence="4" type="ORF">C4532_13295</name>
</gene>
<feature type="transmembrane region" description="Helical" evidence="1">
    <location>
        <begin position="167"/>
        <end position="187"/>
    </location>
</feature>
<evidence type="ECO:0000313" key="4">
    <source>
        <dbReference type="EMBL" id="RJP68011.1"/>
    </source>
</evidence>
<protein>
    <submittedName>
        <fullName evidence="4">Uncharacterized protein</fullName>
    </submittedName>
</protein>
<evidence type="ECO:0000259" key="2">
    <source>
        <dbReference type="Pfam" id="PF13188"/>
    </source>
</evidence>
<organism evidence="4 5">
    <name type="scientific">Candidatus Abyssobacteria bacterium SURF_17</name>
    <dbReference type="NCBI Taxonomy" id="2093361"/>
    <lineage>
        <taxon>Bacteria</taxon>
        <taxon>Pseudomonadati</taxon>
        <taxon>Candidatus Hydrogenedentota</taxon>
        <taxon>Candidatus Abyssobacteria</taxon>
    </lineage>
</organism>
<feature type="transmembrane region" description="Helical" evidence="1">
    <location>
        <begin position="138"/>
        <end position="158"/>
    </location>
</feature>
<feature type="transmembrane region" description="Helical" evidence="1">
    <location>
        <begin position="68"/>
        <end position="87"/>
    </location>
</feature>
<comment type="caution">
    <text evidence="4">The sequence shown here is derived from an EMBL/GenBank/DDBJ whole genome shotgun (WGS) entry which is preliminary data.</text>
</comment>
<dbReference type="Pfam" id="PF16927">
    <property type="entry name" value="HisKA_7TM"/>
    <property type="match status" value="1"/>
</dbReference>
<reference evidence="4 5" key="1">
    <citation type="journal article" date="2017" name="ISME J.">
        <title>Energy and carbon metabolisms in a deep terrestrial subsurface fluid microbial community.</title>
        <authorList>
            <person name="Momper L."/>
            <person name="Jungbluth S.P."/>
            <person name="Lee M.D."/>
            <person name="Amend J.P."/>
        </authorList>
    </citation>
    <scope>NUCLEOTIDE SEQUENCE [LARGE SCALE GENOMIC DNA]</scope>
    <source>
        <strain evidence="4">SURF_17</strain>
    </source>
</reference>
<sequence>MNSSLLTFHKLSPLIPLTASFWLIYIIQSHKLESKARNGVLIYVGSMGCWAFGSLLMRNSDQMAEAILWAKVMWAAGIIMTAAMLHFVHELLELRPKKLVYGFYGISALMAATALTTRELVASIGENAWGYYGKAGPLRYPVMVFYLFFISYSFILLLKYRYSKGRVVYHAVNVTLIALMIELVGAIADLLPTVGIRCYPAGMFTHTAFVMLIAYGAFKHQLIGVLSRPQPRLVLASVTYSLIASGIALTFTNTPSRYVFVFLLVFLFVAFNAYHFFDDIAYVTAKYFRFRQQAPLYRKMDDASLLFDDAEVGILALNRRNEVLFANRRAAQLVGRDVIEGRSLSFLTNDILREKLMKYTQHRRETVITVDGNTSADIMPIELGGYVGTLICFYPKSKRHALEGLKKPSRLRSLSFWDIFPDK</sequence>
<feature type="transmembrane region" description="Helical" evidence="1">
    <location>
        <begin position="233"/>
        <end position="252"/>
    </location>
</feature>
<feature type="transmembrane region" description="Helical" evidence="1">
    <location>
        <begin position="199"/>
        <end position="218"/>
    </location>
</feature>
<feature type="transmembrane region" description="Helical" evidence="1">
    <location>
        <begin position="39"/>
        <end position="56"/>
    </location>
</feature>
<dbReference type="Proteomes" id="UP000285961">
    <property type="component" value="Unassembled WGS sequence"/>
</dbReference>
<dbReference type="AlphaFoldDB" id="A0A419EUQ5"/>
<dbReference type="InterPro" id="IPR031621">
    <property type="entry name" value="HisKA_7TM"/>
</dbReference>
<feature type="transmembrane region" description="Helical" evidence="1">
    <location>
        <begin position="6"/>
        <end position="27"/>
    </location>
</feature>
<dbReference type="EMBL" id="QZKI01000095">
    <property type="protein sequence ID" value="RJP68011.1"/>
    <property type="molecule type" value="Genomic_DNA"/>
</dbReference>
<evidence type="ECO:0000313" key="5">
    <source>
        <dbReference type="Proteomes" id="UP000285961"/>
    </source>
</evidence>
<keyword evidence="1" id="KW-0472">Membrane</keyword>
<feature type="transmembrane region" description="Helical" evidence="1">
    <location>
        <begin position="99"/>
        <end position="118"/>
    </location>
</feature>
<feature type="transmembrane region" description="Helical" evidence="1">
    <location>
        <begin position="258"/>
        <end position="277"/>
    </location>
</feature>
<dbReference type="Pfam" id="PF13188">
    <property type="entry name" value="PAS_8"/>
    <property type="match status" value="1"/>
</dbReference>
<dbReference type="InterPro" id="IPR000014">
    <property type="entry name" value="PAS"/>
</dbReference>
<keyword evidence="1" id="KW-0812">Transmembrane</keyword>
<name>A0A419EUQ5_9BACT</name>
<evidence type="ECO:0000256" key="1">
    <source>
        <dbReference type="SAM" id="Phobius"/>
    </source>
</evidence>
<feature type="domain" description="PAS" evidence="2">
    <location>
        <begin position="306"/>
        <end position="352"/>
    </location>
</feature>